<dbReference type="GeneID" id="30417707"/>
<dbReference type="RefSeq" id="WP_071933094.1">
    <property type="nucleotide sequence ID" value="NZ_CP016804.1"/>
</dbReference>
<feature type="region of interest" description="Disordered" evidence="1">
    <location>
        <begin position="203"/>
        <end position="223"/>
    </location>
</feature>
<evidence type="ECO:0000256" key="1">
    <source>
        <dbReference type="SAM" id="MobiDB-lite"/>
    </source>
</evidence>
<evidence type="ECO:0008006" key="7">
    <source>
        <dbReference type="Google" id="ProtNLM"/>
    </source>
</evidence>
<proteinExistence type="predicted"/>
<feature type="compositionally biased region" description="Low complexity" evidence="1">
    <location>
        <begin position="207"/>
        <end position="223"/>
    </location>
</feature>
<evidence type="ECO:0000259" key="3">
    <source>
        <dbReference type="Pfam" id="PF24034"/>
    </source>
</evidence>
<sequence>MDWGSFRALGLTVLLLGVLAGPATAGTTLGSDTQQIGEMESDLVIISADVAENGTATFQIEYAIRLDDENDSQAFDELANDIEQNESAYVSRFADRMQNTVSAAETSTGRSMTVRDFGVTARTSPTLGNQYGTVTYTATWENFANVTNGDIQVGDALAGLFLDEETRLRIEWPETYQRATVDPAPTGSSAGEVVWEGPRQFETGQPALTLEPTPTTSPDLTTTETTAAEDGLPWVPIGLILLALVLLGGWYVYRGTEPEATDSAGPVTEPAEPKAESGEPSPPSELLSNEERVEQYLASVGGRAKQQEIVEALDWTEAKTSQVLSDMSEADEIEKFRIGRENVVKLPESSDESV</sequence>
<dbReference type="InterPro" id="IPR055767">
    <property type="entry name" value="DUF7343"/>
</dbReference>
<evidence type="ECO:0000256" key="2">
    <source>
        <dbReference type="SAM" id="Phobius"/>
    </source>
</evidence>
<gene>
    <name evidence="5" type="ORF">HSR6_1183</name>
</gene>
<evidence type="ECO:0000313" key="6">
    <source>
        <dbReference type="Proteomes" id="UP000186165"/>
    </source>
</evidence>
<protein>
    <recommendedName>
        <fullName evidence="7">DUF4897 domain-containing protein</fullName>
    </recommendedName>
</protein>
<feature type="transmembrane region" description="Helical" evidence="2">
    <location>
        <begin position="234"/>
        <end position="253"/>
    </location>
</feature>
<dbReference type="OrthoDB" id="27885at2157"/>
<dbReference type="Pfam" id="PF24034">
    <property type="entry name" value="DUF7343"/>
    <property type="match status" value="1"/>
</dbReference>
<keyword evidence="2" id="KW-1133">Transmembrane helix</keyword>
<evidence type="ECO:0000313" key="5">
    <source>
        <dbReference type="EMBL" id="APE95631.1"/>
    </source>
</evidence>
<feature type="domain" description="DUF7343" evidence="3">
    <location>
        <begin position="286"/>
        <end position="347"/>
    </location>
</feature>
<accession>A0A1J1AD27</accession>
<organism evidence="5 6">
    <name type="scientific">Halodesulfurarchaeum formicicum</name>
    <dbReference type="NCBI Taxonomy" id="1873524"/>
    <lineage>
        <taxon>Archaea</taxon>
        <taxon>Methanobacteriati</taxon>
        <taxon>Methanobacteriota</taxon>
        <taxon>Stenosarchaea group</taxon>
        <taxon>Halobacteria</taxon>
        <taxon>Halobacteriales</taxon>
        <taxon>Halobacteriaceae</taxon>
        <taxon>Halodesulfurarchaeum</taxon>
    </lineage>
</organism>
<dbReference type="EMBL" id="CP016804">
    <property type="protein sequence ID" value="APE95631.1"/>
    <property type="molecule type" value="Genomic_DNA"/>
</dbReference>
<keyword evidence="2" id="KW-0812">Transmembrane</keyword>
<feature type="domain" description="DUF7345" evidence="4">
    <location>
        <begin position="49"/>
        <end position="176"/>
    </location>
</feature>
<evidence type="ECO:0000259" key="4">
    <source>
        <dbReference type="Pfam" id="PF24036"/>
    </source>
</evidence>
<dbReference type="Proteomes" id="UP000186165">
    <property type="component" value="Chromosome"/>
</dbReference>
<name>A0A1J1AD27_9EURY</name>
<reference evidence="6" key="1">
    <citation type="submission" date="2016-08" db="EMBL/GenBank/DDBJ databases">
        <title>Discovery of first anaerobic lithoheterotrophic haloarchae widely represented in hypersaline habitats.</title>
        <authorList>
            <person name="Sorokin D.Y."/>
            <person name="Kublanov I.V."/>
            <person name="Roman P."/>
            <person name="Sinninghe Damste J.S."/>
            <person name="Golyshin P.N."/>
            <person name="Rojo D."/>
            <person name="Ciordia S."/>
            <person name="Mena Md.C."/>
            <person name="Ferrer M."/>
            <person name="Smedile F."/>
            <person name="Messina E."/>
            <person name="La Cono V."/>
            <person name="Yakimov M.M."/>
        </authorList>
    </citation>
    <scope>NUCLEOTIDE SEQUENCE [LARGE SCALE GENOMIC DNA]</scope>
    <source>
        <strain evidence="6">HSR6</strain>
    </source>
</reference>
<dbReference type="InterPro" id="IPR055769">
    <property type="entry name" value="DUF7345"/>
</dbReference>
<dbReference type="Pfam" id="PF24036">
    <property type="entry name" value="DUF7345"/>
    <property type="match status" value="1"/>
</dbReference>
<dbReference type="KEGG" id="hhsr:HSR6_1183"/>
<keyword evidence="2" id="KW-0472">Membrane</keyword>
<keyword evidence="6" id="KW-1185">Reference proteome</keyword>
<feature type="region of interest" description="Disordered" evidence="1">
    <location>
        <begin position="258"/>
        <end position="289"/>
    </location>
</feature>
<dbReference type="AlphaFoldDB" id="A0A1J1AD27"/>